<accession>A0A812KZY8</accession>
<dbReference type="AlphaFoldDB" id="A0A812KZY8"/>
<dbReference type="Gene3D" id="1.20.5.190">
    <property type="match status" value="2"/>
</dbReference>
<evidence type="ECO:0000313" key="2">
    <source>
        <dbReference type="Proteomes" id="UP000604046"/>
    </source>
</evidence>
<dbReference type="InterPro" id="IPR000048">
    <property type="entry name" value="IQ_motif_EF-hand-BS"/>
</dbReference>
<proteinExistence type="predicted"/>
<dbReference type="EMBL" id="CAJNDS010000777">
    <property type="protein sequence ID" value="CAE7233061.1"/>
    <property type="molecule type" value="Genomic_DNA"/>
</dbReference>
<dbReference type="SMART" id="SM00015">
    <property type="entry name" value="IQ"/>
    <property type="match status" value="7"/>
</dbReference>
<name>A0A812KZY8_9DINO</name>
<evidence type="ECO:0000313" key="1">
    <source>
        <dbReference type="EMBL" id="CAE7233061.1"/>
    </source>
</evidence>
<dbReference type="Proteomes" id="UP000604046">
    <property type="component" value="Unassembled WGS sequence"/>
</dbReference>
<keyword evidence="2" id="KW-1185">Reference proteome</keyword>
<reference evidence="1" key="1">
    <citation type="submission" date="2021-02" db="EMBL/GenBank/DDBJ databases">
        <authorList>
            <person name="Dougan E. K."/>
            <person name="Rhodes N."/>
            <person name="Thang M."/>
            <person name="Chan C."/>
        </authorList>
    </citation>
    <scope>NUCLEOTIDE SEQUENCE</scope>
</reference>
<sequence>MEEFGRHVGNVITIQRYARGFLVRLRMWRQAVRAEEELWATLEIQRVWRGYLGRVKWEAKYEEVWQKEMAAAMIERNIRGWLARAKVGRMRRRIARAEFERARRRFRAAQQIQALVRGVLVRLRFVRRYIRSRTAAVRIQRVARGHALRKRLWQQVKVQKATYIEAHARGFLVKRRRLHLIAKVMCIQRVWRRFHEKPPEERDAAVALMKERKEQAAKIQKAFRKHAEKKEVQRIQEADATVRP</sequence>
<organism evidence="1 2">
    <name type="scientific">Symbiodinium natans</name>
    <dbReference type="NCBI Taxonomy" id="878477"/>
    <lineage>
        <taxon>Eukaryota</taxon>
        <taxon>Sar</taxon>
        <taxon>Alveolata</taxon>
        <taxon>Dinophyceae</taxon>
        <taxon>Suessiales</taxon>
        <taxon>Symbiodiniaceae</taxon>
        <taxon>Symbiodinium</taxon>
    </lineage>
</organism>
<dbReference type="OrthoDB" id="441406at2759"/>
<dbReference type="PROSITE" id="PS50096">
    <property type="entry name" value="IQ"/>
    <property type="match status" value="6"/>
</dbReference>
<gene>
    <name evidence="1" type="primary">Myo5b</name>
    <name evidence="1" type="ORF">SNAT2548_LOCUS9698</name>
</gene>
<protein>
    <submittedName>
        <fullName evidence="1">Myo5b protein</fullName>
    </submittedName>
</protein>
<dbReference type="Pfam" id="PF00612">
    <property type="entry name" value="IQ"/>
    <property type="match status" value="4"/>
</dbReference>
<comment type="caution">
    <text evidence="1">The sequence shown here is derived from an EMBL/GenBank/DDBJ whole genome shotgun (WGS) entry which is preliminary data.</text>
</comment>